<reference evidence="1 2" key="1">
    <citation type="submission" date="2020-08" db="EMBL/GenBank/DDBJ databases">
        <title>Sequencing the genomes of 1000 actinobacteria strains.</title>
        <authorList>
            <person name="Klenk H.-P."/>
        </authorList>
    </citation>
    <scope>NUCLEOTIDE SEQUENCE [LARGE SCALE GENOMIC DNA]</scope>
    <source>
        <strain evidence="1 2">DSM 44786</strain>
    </source>
</reference>
<dbReference type="RefSeq" id="WP_184919823.1">
    <property type="nucleotide sequence ID" value="NZ_JACHJR010000001.1"/>
</dbReference>
<comment type="caution">
    <text evidence="1">The sequence shown here is derived from an EMBL/GenBank/DDBJ whole genome shotgun (WGS) entry which is preliminary data.</text>
</comment>
<dbReference type="AlphaFoldDB" id="A0A7W7SGF2"/>
<evidence type="ECO:0000313" key="2">
    <source>
        <dbReference type="Proteomes" id="UP000573327"/>
    </source>
</evidence>
<dbReference type="Proteomes" id="UP000573327">
    <property type="component" value="Unassembled WGS sequence"/>
</dbReference>
<evidence type="ECO:0000313" key="1">
    <source>
        <dbReference type="EMBL" id="MBB4949463.1"/>
    </source>
</evidence>
<sequence>MTRARGWAAPPGSDHPGAALKIAATTRALYQAAADAELPLPLGYDSSTRYQLLARDNALATTLAVYAVMTATAPGGQAHVPGGPSIGTVIGGLPRRGTTQEITAIATMRAIEHGSRQAMSRLIHDAARARGSVVDLRTVAVLAFAVAGSSRAQQLTTNPTGHWLHALDGQESWTPVYEVSRDFTAAMAA</sequence>
<keyword evidence="2" id="KW-1185">Reference proteome</keyword>
<organism evidence="1 2">
    <name type="scientific">Kitasatospora gansuensis</name>
    <dbReference type="NCBI Taxonomy" id="258050"/>
    <lineage>
        <taxon>Bacteria</taxon>
        <taxon>Bacillati</taxon>
        <taxon>Actinomycetota</taxon>
        <taxon>Actinomycetes</taxon>
        <taxon>Kitasatosporales</taxon>
        <taxon>Streptomycetaceae</taxon>
        <taxon>Kitasatospora</taxon>
    </lineage>
</organism>
<proteinExistence type="predicted"/>
<name>A0A7W7SGF2_9ACTN</name>
<accession>A0A7W7SGF2</accession>
<gene>
    <name evidence="1" type="ORF">F4556_004998</name>
</gene>
<protein>
    <submittedName>
        <fullName evidence="1">Uncharacterized protein</fullName>
    </submittedName>
</protein>
<dbReference type="EMBL" id="JACHJR010000001">
    <property type="protein sequence ID" value="MBB4949463.1"/>
    <property type="molecule type" value="Genomic_DNA"/>
</dbReference>